<dbReference type="RefSeq" id="WP_269747460.1">
    <property type="nucleotide sequence ID" value="NZ_CAWRCI010000049.1"/>
</dbReference>
<keyword evidence="4 5" id="KW-0012">Acyltransferase</keyword>
<keyword evidence="3" id="KW-0677">Repeat</keyword>
<dbReference type="AlphaFoldDB" id="A0A128FI80"/>
<evidence type="ECO:0000256" key="4">
    <source>
        <dbReference type="ARBA" id="ARBA00023315"/>
    </source>
</evidence>
<evidence type="ECO:0000313" key="6">
    <source>
        <dbReference type="Proteomes" id="UP000073601"/>
    </source>
</evidence>
<organism evidence="5 6">
    <name type="scientific">Grimontia marina</name>
    <dbReference type="NCBI Taxonomy" id="646534"/>
    <lineage>
        <taxon>Bacteria</taxon>
        <taxon>Pseudomonadati</taxon>
        <taxon>Pseudomonadota</taxon>
        <taxon>Gammaproteobacteria</taxon>
        <taxon>Vibrionales</taxon>
        <taxon>Vibrionaceae</taxon>
        <taxon>Grimontia</taxon>
    </lineage>
</organism>
<evidence type="ECO:0000256" key="3">
    <source>
        <dbReference type="ARBA" id="ARBA00022737"/>
    </source>
</evidence>
<evidence type="ECO:0000256" key="1">
    <source>
        <dbReference type="ARBA" id="ARBA00007274"/>
    </source>
</evidence>
<dbReference type="PANTHER" id="PTHR43300">
    <property type="entry name" value="ACETYLTRANSFERASE"/>
    <property type="match status" value="1"/>
</dbReference>
<dbReference type="SUPFAM" id="SSF51161">
    <property type="entry name" value="Trimeric LpxA-like enzymes"/>
    <property type="match status" value="1"/>
</dbReference>
<sequence length="215" mass="24135">MDEYHIDTNRTLHEEATICRDAVVTDSVLGRWTEVGERTLLEHFALQDFSYIGPDSEVANTEIGKFTSIASKVRINPGNHPWWRPTLHHFTYRPGKYGMEQLQQNGSEKDSEVFDWRKDNKVTIGHDVWIGHGVIILPGVTVGDGAIIGAASVVTKDVKSYIIVVGNPANILRPRFATRTQRKCSLTFAGGTGQKKKSDSIFLTFRKVQKPLSRQ</sequence>
<evidence type="ECO:0000313" key="5">
    <source>
        <dbReference type="EMBL" id="CZF85976.1"/>
    </source>
</evidence>
<accession>A0A128FI80</accession>
<dbReference type="EC" id="2.3.1.-" evidence="5"/>
<dbReference type="Pfam" id="PF00132">
    <property type="entry name" value="Hexapep"/>
    <property type="match status" value="1"/>
</dbReference>
<reference evidence="6" key="1">
    <citation type="submission" date="2016-02" db="EMBL/GenBank/DDBJ databases">
        <authorList>
            <person name="Rodrigo-Torres Lidia"/>
            <person name="Arahal R.David."/>
        </authorList>
    </citation>
    <scope>NUCLEOTIDE SEQUENCE [LARGE SCALE GENOMIC DNA]</scope>
    <source>
        <strain evidence="6">CECT 8713</strain>
    </source>
</reference>
<name>A0A128FI80_9GAMM</name>
<dbReference type="Proteomes" id="UP000073601">
    <property type="component" value="Unassembled WGS sequence"/>
</dbReference>
<proteinExistence type="inferred from homology"/>
<dbReference type="InterPro" id="IPR018357">
    <property type="entry name" value="Hexapep_transf_CS"/>
</dbReference>
<protein>
    <submittedName>
        <fullName evidence="5">Streptogramin A acetyltransferase</fullName>
        <ecNumber evidence="5">2.3.1.-</ecNumber>
    </submittedName>
</protein>
<dbReference type="NCBIfam" id="TIGR03308">
    <property type="entry name" value="phn_thr-fam"/>
    <property type="match status" value="1"/>
</dbReference>
<dbReference type="EMBL" id="FIZY01000049">
    <property type="protein sequence ID" value="CZF85976.1"/>
    <property type="molecule type" value="Genomic_DNA"/>
</dbReference>
<dbReference type="PROSITE" id="PS00101">
    <property type="entry name" value="HEXAPEP_TRANSFERASES"/>
    <property type="match status" value="1"/>
</dbReference>
<gene>
    <name evidence="5" type="primary">vatD</name>
    <name evidence="5" type="ORF">GMA8713_04009</name>
</gene>
<keyword evidence="2 5" id="KW-0808">Transferase</keyword>
<dbReference type="PANTHER" id="PTHR43300:SF11">
    <property type="entry name" value="ACETYLTRANSFERASE RV3034C-RELATED"/>
    <property type="match status" value="1"/>
</dbReference>
<keyword evidence="6" id="KW-1185">Reference proteome</keyword>
<evidence type="ECO:0000256" key="2">
    <source>
        <dbReference type="ARBA" id="ARBA00022679"/>
    </source>
</evidence>
<dbReference type="InterPro" id="IPR011004">
    <property type="entry name" value="Trimer_LpxA-like_sf"/>
</dbReference>
<comment type="similarity">
    <text evidence="1">Belongs to the transferase hexapeptide repeat family.</text>
</comment>
<dbReference type="InterPro" id="IPR050179">
    <property type="entry name" value="Trans_hexapeptide_repeat"/>
</dbReference>
<dbReference type="GO" id="GO:0016746">
    <property type="term" value="F:acyltransferase activity"/>
    <property type="evidence" value="ECO:0007669"/>
    <property type="project" value="UniProtKB-KW"/>
</dbReference>
<dbReference type="CDD" id="cd03349">
    <property type="entry name" value="LbH_XAT"/>
    <property type="match status" value="1"/>
</dbReference>
<dbReference type="Gene3D" id="2.160.10.10">
    <property type="entry name" value="Hexapeptide repeat proteins"/>
    <property type="match status" value="1"/>
</dbReference>
<dbReference type="InterPro" id="IPR017694">
    <property type="entry name" value="Phosphonate_tfrase_rpt"/>
</dbReference>
<dbReference type="InterPro" id="IPR001451">
    <property type="entry name" value="Hexapep"/>
</dbReference>